<evidence type="ECO:0000313" key="2">
    <source>
        <dbReference type="Proteomes" id="UP000054721"/>
    </source>
</evidence>
<name>A0A0V1LF88_9BILA</name>
<sequence length="152" mass="16931">MGWGFVWYSWKSTAKLAVPPASANVRKLSEGKHREKKAKKKKQKCTTGDLYASLSLSQTVGGEVEIPRRCCFLETTAVTTGHLFDAVDAGVFVLRFQTTLLNEWREAFCSGVVKICFRPNGGNNHATEITLNTLSQLRAKIENFETLKTLFG</sequence>
<proteinExistence type="predicted"/>
<organism evidence="1 2">
    <name type="scientific">Trichinella nativa</name>
    <dbReference type="NCBI Taxonomy" id="6335"/>
    <lineage>
        <taxon>Eukaryota</taxon>
        <taxon>Metazoa</taxon>
        <taxon>Ecdysozoa</taxon>
        <taxon>Nematoda</taxon>
        <taxon>Enoplea</taxon>
        <taxon>Dorylaimia</taxon>
        <taxon>Trichinellida</taxon>
        <taxon>Trichinellidae</taxon>
        <taxon>Trichinella</taxon>
    </lineage>
</organism>
<keyword evidence="2" id="KW-1185">Reference proteome</keyword>
<dbReference type="EMBL" id="JYDW01000064">
    <property type="protein sequence ID" value="KRZ58039.1"/>
    <property type="molecule type" value="Genomic_DNA"/>
</dbReference>
<gene>
    <name evidence="1" type="ORF">T02_6477</name>
</gene>
<dbReference type="AlphaFoldDB" id="A0A0V1LF88"/>
<protein>
    <submittedName>
        <fullName evidence="1">Uncharacterized protein</fullName>
    </submittedName>
</protein>
<accession>A0A0V1LF88</accession>
<dbReference type="OrthoDB" id="10501563at2759"/>
<dbReference type="Proteomes" id="UP000054721">
    <property type="component" value="Unassembled WGS sequence"/>
</dbReference>
<comment type="caution">
    <text evidence="1">The sequence shown here is derived from an EMBL/GenBank/DDBJ whole genome shotgun (WGS) entry which is preliminary data.</text>
</comment>
<reference evidence="1 2" key="1">
    <citation type="submission" date="2015-05" db="EMBL/GenBank/DDBJ databases">
        <title>Evolution of Trichinella species and genotypes.</title>
        <authorList>
            <person name="Korhonen P.K."/>
            <person name="Edoardo P."/>
            <person name="Giuseppe L.R."/>
            <person name="Gasser R.B."/>
        </authorList>
    </citation>
    <scope>NUCLEOTIDE SEQUENCE [LARGE SCALE GENOMIC DNA]</scope>
    <source>
        <strain evidence="1">ISS10</strain>
    </source>
</reference>
<evidence type="ECO:0000313" key="1">
    <source>
        <dbReference type="EMBL" id="KRZ58039.1"/>
    </source>
</evidence>